<dbReference type="PANTHER" id="PTHR23272:SF182">
    <property type="entry name" value="OS09G0381850 PROTEIN"/>
    <property type="match status" value="1"/>
</dbReference>
<accession>A0ABM4VCC7</accession>
<name>A0ABM4VCC7_COFAR</name>
<dbReference type="RefSeq" id="XP_071917172.1">
    <property type="nucleotide sequence ID" value="XM_072061071.1"/>
</dbReference>
<proteinExistence type="predicted"/>
<dbReference type="Pfam" id="PF05699">
    <property type="entry name" value="Dimer_Tnp_hAT"/>
    <property type="match status" value="1"/>
</dbReference>
<evidence type="ECO:0000313" key="3">
    <source>
        <dbReference type="RefSeq" id="XP_071917172.1"/>
    </source>
</evidence>
<dbReference type="InterPro" id="IPR012337">
    <property type="entry name" value="RNaseH-like_sf"/>
</dbReference>
<dbReference type="Proteomes" id="UP001652660">
    <property type="component" value="Chromosome 8e"/>
</dbReference>
<evidence type="ECO:0000259" key="1">
    <source>
        <dbReference type="Pfam" id="PF05699"/>
    </source>
</evidence>
<feature type="domain" description="HAT C-terminal dimerisation" evidence="1">
    <location>
        <begin position="98"/>
        <end position="182"/>
    </location>
</feature>
<protein>
    <submittedName>
        <fullName evidence="3">Zinc finger BED domain-containing protein RICESLEEPER 1-like</fullName>
    </submittedName>
</protein>
<keyword evidence="2" id="KW-1185">Reference proteome</keyword>
<sequence length="212" mass="23831">MVLIDYAFPIIYGSEAAPIYIAEIKEVLNDLYNEYVSSFTPCSAEDVQLPKCRKAEISHACSSTSIVVEEIGKNVLTGKAKFEMHLSSQEEMPPEESELDIYLSEKRYSGATSANLDVLSWWRQERWRFRVLSKLAADILAIPVTTVASESTFSAGGRVIDDRRASMSVDTVQMLLCANNWVRNLHGLSKSHLKESSIVDDFKLYEEVILPD</sequence>
<gene>
    <name evidence="3" type="primary">LOC140012772</name>
</gene>
<dbReference type="InterPro" id="IPR008906">
    <property type="entry name" value="HATC_C_dom"/>
</dbReference>
<evidence type="ECO:0000313" key="2">
    <source>
        <dbReference type="Proteomes" id="UP001652660"/>
    </source>
</evidence>
<reference evidence="3" key="1">
    <citation type="submission" date="2025-08" db="UniProtKB">
        <authorList>
            <consortium name="RefSeq"/>
        </authorList>
    </citation>
    <scope>IDENTIFICATION</scope>
    <source>
        <tissue evidence="3">Leaves</tissue>
    </source>
</reference>
<dbReference type="PANTHER" id="PTHR23272">
    <property type="entry name" value="BED FINGER-RELATED"/>
    <property type="match status" value="1"/>
</dbReference>
<dbReference type="SUPFAM" id="SSF53098">
    <property type="entry name" value="Ribonuclease H-like"/>
    <property type="match status" value="1"/>
</dbReference>
<organism evidence="2 3">
    <name type="scientific">Coffea arabica</name>
    <name type="common">Arabian coffee</name>
    <dbReference type="NCBI Taxonomy" id="13443"/>
    <lineage>
        <taxon>Eukaryota</taxon>
        <taxon>Viridiplantae</taxon>
        <taxon>Streptophyta</taxon>
        <taxon>Embryophyta</taxon>
        <taxon>Tracheophyta</taxon>
        <taxon>Spermatophyta</taxon>
        <taxon>Magnoliopsida</taxon>
        <taxon>eudicotyledons</taxon>
        <taxon>Gunneridae</taxon>
        <taxon>Pentapetalae</taxon>
        <taxon>asterids</taxon>
        <taxon>lamiids</taxon>
        <taxon>Gentianales</taxon>
        <taxon>Rubiaceae</taxon>
        <taxon>Ixoroideae</taxon>
        <taxon>Gardenieae complex</taxon>
        <taxon>Bertiereae - Coffeeae clade</taxon>
        <taxon>Coffeeae</taxon>
        <taxon>Coffea</taxon>
    </lineage>
</organism>
<dbReference type="GeneID" id="140012772"/>